<dbReference type="KEGG" id="mbe:MBM_02076"/>
<protein>
    <submittedName>
        <fullName evidence="1">Siroheme synthase</fullName>
    </submittedName>
</protein>
<organism evidence="1 2">
    <name type="scientific">Marssonina brunnea f. sp. multigermtubi (strain MB_m1)</name>
    <name type="common">Marssonina leaf spot fungus</name>
    <dbReference type="NCBI Taxonomy" id="1072389"/>
    <lineage>
        <taxon>Eukaryota</taxon>
        <taxon>Fungi</taxon>
        <taxon>Dikarya</taxon>
        <taxon>Ascomycota</taxon>
        <taxon>Pezizomycotina</taxon>
        <taxon>Leotiomycetes</taxon>
        <taxon>Helotiales</taxon>
        <taxon>Drepanopezizaceae</taxon>
        <taxon>Drepanopeziza</taxon>
    </lineage>
</organism>
<dbReference type="InParanoid" id="K1Y4R2"/>
<dbReference type="Pfam" id="PF13092">
    <property type="entry name" value="CENP-L"/>
    <property type="match status" value="1"/>
</dbReference>
<dbReference type="AlphaFoldDB" id="K1Y4R2"/>
<dbReference type="RefSeq" id="XP_007289965.1">
    <property type="nucleotide sequence ID" value="XM_007289903.1"/>
</dbReference>
<dbReference type="Proteomes" id="UP000006753">
    <property type="component" value="Unassembled WGS sequence"/>
</dbReference>
<dbReference type="OMA" id="SRAAWMF"/>
<name>K1Y4R2_MARBU</name>
<dbReference type="GeneID" id="18758011"/>
<reference evidence="1 2" key="1">
    <citation type="journal article" date="2012" name="BMC Genomics">
        <title>Sequencing the genome of Marssonina brunnea reveals fungus-poplar co-evolution.</title>
        <authorList>
            <person name="Zhu S."/>
            <person name="Cao Y.-Z."/>
            <person name="Jiang C."/>
            <person name="Tan B.-Y."/>
            <person name="Wang Z."/>
            <person name="Feng S."/>
            <person name="Zhang L."/>
            <person name="Su X.-H."/>
            <person name="Brejova B."/>
            <person name="Vinar T."/>
            <person name="Xu M."/>
            <person name="Wang M.-X."/>
            <person name="Zhang S.-G."/>
            <person name="Huang M.-R."/>
            <person name="Wu R."/>
            <person name="Zhou Y."/>
        </authorList>
    </citation>
    <scope>NUCLEOTIDE SEQUENCE [LARGE SCALE GENOMIC DNA]</scope>
    <source>
        <strain evidence="1 2">MB_m1</strain>
    </source>
</reference>
<dbReference type="eggNOG" id="ENOG502S6KJ">
    <property type="taxonomic scope" value="Eukaryota"/>
</dbReference>
<gene>
    <name evidence="1" type="ORF">MBM_02076</name>
</gene>
<evidence type="ECO:0000313" key="2">
    <source>
        <dbReference type="Proteomes" id="UP000006753"/>
    </source>
</evidence>
<evidence type="ECO:0000313" key="1">
    <source>
        <dbReference type="EMBL" id="EKD20124.1"/>
    </source>
</evidence>
<dbReference type="InterPro" id="IPR025204">
    <property type="entry name" value="CENP-L"/>
</dbReference>
<sequence>MAPEDPNPAHPLYNTTFSLLRVSPLYTGRHGPLSNATLRKHAQRFRDILVGEVLRGVRVGLGTKEDDVLSRVGALQTVTWRQLPEEQAWSAADETGSAHDDVATGLALLCRGMIVTVAYEKIEYRAILLRDGRGDDADASSMGTGGKETDDGFQSFPLLMTKMPGSLREAFTEFLASTFDTRVSALCLSSQYLVSAFERYLADISMGEDGEPLGLIERSRALRHTIKETLVVIGFDIPGGSAALKTIDINIAREDLPRMVARGKTIGRQGDGDSPFFEALTTYIKGHMALDLRNEKVKISRIACGAFVLGSEGKIKLTQLPSESDGQSSRGPATRRLINGLIGAAAGVLLSGG</sequence>
<dbReference type="OrthoDB" id="8864979at2759"/>
<accession>K1Y4R2</accession>
<keyword evidence="2" id="KW-1185">Reference proteome</keyword>
<dbReference type="EMBL" id="JH921430">
    <property type="protein sequence ID" value="EKD20124.1"/>
    <property type="molecule type" value="Genomic_DNA"/>
</dbReference>
<proteinExistence type="predicted"/>
<dbReference type="HOGENOM" id="CLU_034400_1_0_1"/>